<dbReference type="eggNOG" id="ENOG502RI0W">
    <property type="taxonomic scope" value="Eukaryota"/>
</dbReference>
<organism evidence="2 3">
    <name type="scientific">Dictyostelium purpureum</name>
    <name type="common">Slime mold</name>
    <dbReference type="NCBI Taxonomy" id="5786"/>
    <lineage>
        <taxon>Eukaryota</taxon>
        <taxon>Amoebozoa</taxon>
        <taxon>Evosea</taxon>
        <taxon>Eumycetozoa</taxon>
        <taxon>Dictyostelia</taxon>
        <taxon>Dictyosteliales</taxon>
        <taxon>Dictyosteliaceae</taxon>
        <taxon>Dictyostelium</taxon>
    </lineage>
</organism>
<dbReference type="AlphaFoldDB" id="F1A0Q9"/>
<dbReference type="OrthoDB" id="20403at2759"/>
<evidence type="ECO:0000256" key="1">
    <source>
        <dbReference type="SAM" id="MobiDB-lite"/>
    </source>
</evidence>
<dbReference type="PANTHER" id="PTHR13582">
    <property type="entry name" value="M-PHASE PHOSPHOPROTEIN 6"/>
    <property type="match status" value="1"/>
</dbReference>
<dbReference type="InterPro" id="IPR019324">
    <property type="entry name" value="MPP6"/>
</dbReference>
<dbReference type="RefSeq" id="XP_003293252.1">
    <property type="nucleotide sequence ID" value="XM_003293204.1"/>
</dbReference>
<keyword evidence="3" id="KW-1185">Reference proteome</keyword>
<dbReference type="EMBL" id="GL871347">
    <property type="protein sequence ID" value="EGC30216.1"/>
    <property type="molecule type" value="Genomic_DNA"/>
</dbReference>
<dbReference type="Pfam" id="PF10175">
    <property type="entry name" value="MPP6"/>
    <property type="match status" value="1"/>
</dbReference>
<protein>
    <recommendedName>
        <fullName evidence="4">M-phase phosphoprotein 6</fullName>
    </recommendedName>
</protein>
<dbReference type="VEuPathDB" id="AmoebaDB:DICPUDRAFT_90170"/>
<feature type="compositionally biased region" description="Basic and acidic residues" evidence="1">
    <location>
        <begin position="171"/>
        <end position="180"/>
    </location>
</feature>
<feature type="compositionally biased region" description="Basic and acidic residues" evidence="1">
    <location>
        <begin position="85"/>
        <end position="137"/>
    </location>
</feature>
<dbReference type="GO" id="GO:0000460">
    <property type="term" value="P:maturation of 5.8S rRNA"/>
    <property type="evidence" value="ECO:0000318"/>
    <property type="project" value="GO_Central"/>
</dbReference>
<dbReference type="GeneID" id="10510954"/>
<evidence type="ECO:0000313" key="3">
    <source>
        <dbReference type="Proteomes" id="UP000001064"/>
    </source>
</evidence>
<evidence type="ECO:0008006" key="4">
    <source>
        <dbReference type="Google" id="ProtNLM"/>
    </source>
</evidence>
<feature type="compositionally biased region" description="Low complexity" evidence="1">
    <location>
        <begin position="138"/>
        <end position="168"/>
    </location>
</feature>
<dbReference type="KEGG" id="dpp:DICPUDRAFT_90170"/>
<reference evidence="3" key="1">
    <citation type="journal article" date="2011" name="Genome Biol.">
        <title>Comparative genomics of the social amoebae Dictyostelium discoideum and Dictyostelium purpureum.</title>
        <authorList>
            <consortium name="US DOE Joint Genome Institute (JGI-PGF)"/>
            <person name="Sucgang R."/>
            <person name="Kuo A."/>
            <person name="Tian X."/>
            <person name="Salerno W."/>
            <person name="Parikh A."/>
            <person name="Feasley C.L."/>
            <person name="Dalin E."/>
            <person name="Tu H."/>
            <person name="Huang E."/>
            <person name="Barry K."/>
            <person name="Lindquist E."/>
            <person name="Shapiro H."/>
            <person name="Bruce D."/>
            <person name="Schmutz J."/>
            <person name="Salamov A."/>
            <person name="Fey P."/>
            <person name="Gaudet P."/>
            <person name="Anjard C."/>
            <person name="Babu M.M."/>
            <person name="Basu S."/>
            <person name="Bushmanova Y."/>
            <person name="van der Wel H."/>
            <person name="Katoh-Kurasawa M."/>
            <person name="Dinh C."/>
            <person name="Coutinho P.M."/>
            <person name="Saito T."/>
            <person name="Elias M."/>
            <person name="Schaap P."/>
            <person name="Kay R.R."/>
            <person name="Henrissat B."/>
            <person name="Eichinger L."/>
            <person name="Rivero F."/>
            <person name="Putnam N.H."/>
            <person name="West C.M."/>
            <person name="Loomis W.F."/>
            <person name="Chisholm R.L."/>
            <person name="Shaulsky G."/>
            <person name="Strassmann J.E."/>
            <person name="Queller D.C."/>
            <person name="Kuspa A."/>
            <person name="Grigoriev I.V."/>
        </authorList>
    </citation>
    <scope>NUCLEOTIDE SEQUENCE [LARGE SCALE GENOMIC DNA]</scope>
    <source>
        <strain evidence="3">QSDP1</strain>
    </source>
</reference>
<evidence type="ECO:0000313" key="2">
    <source>
        <dbReference type="EMBL" id="EGC30216.1"/>
    </source>
</evidence>
<feature type="region of interest" description="Disordered" evidence="1">
    <location>
        <begin position="77"/>
        <end position="186"/>
    </location>
</feature>
<dbReference type="PANTHER" id="PTHR13582:SF0">
    <property type="entry name" value="M-PHASE PHOSPHOPROTEIN 6"/>
    <property type="match status" value="1"/>
</dbReference>
<dbReference type="Proteomes" id="UP000001064">
    <property type="component" value="Unassembled WGS sequence"/>
</dbReference>
<sequence length="186" mass="21675">MEESPSKAPAISEKLSNMKFMQNKKEAAYREELQKKLEQTIKESHWVVKGSFDGETLNTCSQSEVIGFKSVGRMSFGSFNSNLDKLNKEKKVQNQQIEKTRPKDLETNNVEIKEEQPKEKKQEEKEEKEDVKVEKPQIKNNNKILNKPNNSAKKNNNNINNKNNNNNNLKRKNEEVEDKLKKKIKK</sequence>
<accession>F1A0Q9</accession>
<dbReference type="InParanoid" id="F1A0Q9"/>
<proteinExistence type="predicted"/>
<gene>
    <name evidence="2" type="ORF">DICPUDRAFT_90170</name>
</gene>
<dbReference type="OMA" id="HWVAKGS"/>
<name>F1A0Q9_DICPU</name>